<protein>
    <submittedName>
        <fullName evidence="4">2OG-Fe(II)oxygenase superfamily protein</fullName>
    </submittedName>
</protein>
<accession>A0ABR4P1P8</accession>
<dbReference type="Proteomes" id="UP001629113">
    <property type="component" value="Unassembled WGS sequence"/>
</dbReference>
<sequence length="241" mass="27596">MIEKDTKPDLKEGYYIAQDLPIDHQQVVSGKFAHGPNLWPKKLGAHFREVCMDYLNQVTALTEKVLQAIAVSLGYDQHYFDEFTTDPMAFYKLLHYPPQAPTADKLQRGIGAHRDFGIITLLLQGDVPGLEVWDEEVQDWYPAPPVPGAYVVNLGNLFEQWTNDKYISNVHRVINNSGTDRYSIPFNYNGNPDFVIKCIEACRDRQEDEKYAPITVDDYVRQKYKDVYGRVGIYSVAEKVA</sequence>
<comment type="similarity">
    <text evidence="1 2">Belongs to the iron/ascorbate-dependent oxidoreductase family.</text>
</comment>
<keyword evidence="5" id="KW-1185">Reference proteome</keyword>
<comment type="caution">
    <text evidence="4">The sequence shown here is derived from an EMBL/GenBank/DDBJ whole genome shotgun (WGS) entry which is preliminary data.</text>
</comment>
<dbReference type="InterPro" id="IPR050231">
    <property type="entry name" value="Iron_ascorbate_oxido_reductase"/>
</dbReference>
<name>A0ABR4P1P8_9HELO</name>
<dbReference type="EMBL" id="JBFCZG010000011">
    <property type="protein sequence ID" value="KAL3417227.1"/>
    <property type="molecule type" value="Genomic_DNA"/>
</dbReference>
<keyword evidence="2" id="KW-0560">Oxidoreductase</keyword>
<feature type="domain" description="Fe2OG dioxygenase" evidence="3">
    <location>
        <begin position="84"/>
        <end position="190"/>
    </location>
</feature>
<evidence type="ECO:0000313" key="5">
    <source>
        <dbReference type="Proteomes" id="UP001629113"/>
    </source>
</evidence>
<reference evidence="4 5" key="1">
    <citation type="submission" date="2024-06" db="EMBL/GenBank/DDBJ databases">
        <title>Complete genome of Phlyctema vagabunda strain 19-DSS-EL-015.</title>
        <authorList>
            <person name="Fiorenzani C."/>
        </authorList>
    </citation>
    <scope>NUCLEOTIDE SEQUENCE [LARGE SCALE GENOMIC DNA]</scope>
    <source>
        <strain evidence="4 5">19-DSS-EL-015</strain>
    </source>
</reference>
<keyword evidence="2" id="KW-0479">Metal-binding</keyword>
<evidence type="ECO:0000259" key="3">
    <source>
        <dbReference type="PROSITE" id="PS51471"/>
    </source>
</evidence>
<dbReference type="Pfam" id="PF03171">
    <property type="entry name" value="2OG-FeII_Oxy"/>
    <property type="match status" value="1"/>
</dbReference>
<dbReference type="PROSITE" id="PS51471">
    <property type="entry name" value="FE2OG_OXY"/>
    <property type="match status" value="1"/>
</dbReference>
<dbReference type="SUPFAM" id="SSF51197">
    <property type="entry name" value="Clavaminate synthase-like"/>
    <property type="match status" value="1"/>
</dbReference>
<proteinExistence type="inferred from homology"/>
<evidence type="ECO:0000313" key="4">
    <source>
        <dbReference type="EMBL" id="KAL3417227.1"/>
    </source>
</evidence>
<evidence type="ECO:0000256" key="2">
    <source>
        <dbReference type="RuleBase" id="RU003682"/>
    </source>
</evidence>
<dbReference type="InterPro" id="IPR005123">
    <property type="entry name" value="Oxoglu/Fe-dep_dioxygenase_dom"/>
</dbReference>
<organism evidence="4 5">
    <name type="scientific">Phlyctema vagabunda</name>
    <dbReference type="NCBI Taxonomy" id="108571"/>
    <lineage>
        <taxon>Eukaryota</taxon>
        <taxon>Fungi</taxon>
        <taxon>Dikarya</taxon>
        <taxon>Ascomycota</taxon>
        <taxon>Pezizomycotina</taxon>
        <taxon>Leotiomycetes</taxon>
        <taxon>Helotiales</taxon>
        <taxon>Dermateaceae</taxon>
        <taxon>Phlyctema</taxon>
    </lineage>
</organism>
<dbReference type="InterPro" id="IPR027443">
    <property type="entry name" value="IPNS-like_sf"/>
</dbReference>
<dbReference type="PANTHER" id="PTHR47990">
    <property type="entry name" value="2-OXOGLUTARATE (2OG) AND FE(II)-DEPENDENT OXYGENASE SUPERFAMILY PROTEIN-RELATED"/>
    <property type="match status" value="1"/>
</dbReference>
<gene>
    <name evidence="4" type="ORF">PVAG01_11227</name>
</gene>
<dbReference type="InterPro" id="IPR044861">
    <property type="entry name" value="IPNS-like_FE2OG_OXY"/>
</dbReference>
<dbReference type="Gene3D" id="2.60.120.330">
    <property type="entry name" value="B-lactam Antibiotic, Isopenicillin N Synthase, Chain"/>
    <property type="match status" value="1"/>
</dbReference>
<evidence type="ECO:0000256" key="1">
    <source>
        <dbReference type="ARBA" id="ARBA00008056"/>
    </source>
</evidence>
<keyword evidence="2" id="KW-0408">Iron</keyword>